<protein>
    <submittedName>
        <fullName evidence="6">Cytochrome c</fullName>
    </submittedName>
</protein>
<evidence type="ECO:0000259" key="5">
    <source>
        <dbReference type="PROSITE" id="PS51007"/>
    </source>
</evidence>
<evidence type="ECO:0000256" key="3">
    <source>
        <dbReference type="ARBA" id="ARBA00023004"/>
    </source>
</evidence>
<dbReference type="PROSITE" id="PS51007">
    <property type="entry name" value="CYTC"/>
    <property type="match status" value="1"/>
</dbReference>
<evidence type="ECO:0000256" key="4">
    <source>
        <dbReference type="PROSITE-ProRule" id="PRU00433"/>
    </source>
</evidence>
<reference evidence="6 7" key="1">
    <citation type="submission" date="2023-11" db="EMBL/GenBank/DDBJ databases">
        <title>A Novel Polar Bacteriovorax (B. antarcticus) Isolated from the Biocrust in Antarctica.</title>
        <authorList>
            <person name="Mun W."/>
            <person name="Choi S.Y."/>
            <person name="Mitchell R.J."/>
        </authorList>
    </citation>
    <scope>NUCLEOTIDE SEQUENCE [LARGE SCALE GENOMIC DNA]</scope>
    <source>
        <strain evidence="6 7">PP10</strain>
    </source>
</reference>
<dbReference type="InterPro" id="IPR050597">
    <property type="entry name" value="Cytochrome_c_Oxidase_Subunit"/>
</dbReference>
<keyword evidence="1 4" id="KW-0349">Heme</keyword>
<keyword evidence="7" id="KW-1185">Reference proteome</keyword>
<dbReference type="RefSeq" id="WP_323574596.1">
    <property type="nucleotide sequence ID" value="NZ_JAYGJQ010000001.1"/>
</dbReference>
<gene>
    <name evidence="6" type="ORF">SHI21_02795</name>
</gene>
<sequence>MTRLIVFLSVITALVLALVLFSYKSLPVSNDKFNLHATTESYEKQEHLVETLLAPKEKVVEVEVEVKEYAPVVDLNTPQLVAGHKLFTQCISCHGKGGEGKTSQKAPFIGGQFDWYIEKQLTDMKAGTRVNAVMNPILKGLNPQDIKDLAAYVSRLPWKKPVEGAPAEAAAAH</sequence>
<dbReference type="InterPro" id="IPR009056">
    <property type="entry name" value="Cyt_c-like_dom"/>
</dbReference>
<dbReference type="Gene3D" id="1.10.760.10">
    <property type="entry name" value="Cytochrome c-like domain"/>
    <property type="match status" value="1"/>
</dbReference>
<proteinExistence type="predicted"/>
<dbReference type="SUPFAM" id="SSF46626">
    <property type="entry name" value="Cytochrome c"/>
    <property type="match status" value="1"/>
</dbReference>
<dbReference type="EMBL" id="JAYGJQ010000001">
    <property type="protein sequence ID" value="MEA9355107.1"/>
    <property type="molecule type" value="Genomic_DNA"/>
</dbReference>
<dbReference type="Pfam" id="PF00034">
    <property type="entry name" value="Cytochrom_C"/>
    <property type="match status" value="1"/>
</dbReference>
<dbReference type="Proteomes" id="UP001302274">
    <property type="component" value="Unassembled WGS sequence"/>
</dbReference>
<evidence type="ECO:0000313" key="6">
    <source>
        <dbReference type="EMBL" id="MEA9355107.1"/>
    </source>
</evidence>
<keyword evidence="2 4" id="KW-0479">Metal-binding</keyword>
<organism evidence="6 7">
    <name type="scientific">Bacteriovorax antarcticus</name>
    <dbReference type="NCBI Taxonomy" id="3088717"/>
    <lineage>
        <taxon>Bacteria</taxon>
        <taxon>Pseudomonadati</taxon>
        <taxon>Bdellovibrionota</taxon>
        <taxon>Bacteriovoracia</taxon>
        <taxon>Bacteriovoracales</taxon>
        <taxon>Bacteriovoracaceae</taxon>
        <taxon>Bacteriovorax</taxon>
    </lineage>
</organism>
<name>A0ABU5VQA6_9BACT</name>
<dbReference type="PANTHER" id="PTHR33751">
    <property type="entry name" value="CBB3-TYPE CYTOCHROME C OXIDASE SUBUNIT FIXP"/>
    <property type="match status" value="1"/>
</dbReference>
<evidence type="ECO:0000256" key="1">
    <source>
        <dbReference type="ARBA" id="ARBA00022617"/>
    </source>
</evidence>
<comment type="caution">
    <text evidence="6">The sequence shown here is derived from an EMBL/GenBank/DDBJ whole genome shotgun (WGS) entry which is preliminary data.</text>
</comment>
<evidence type="ECO:0000313" key="7">
    <source>
        <dbReference type="Proteomes" id="UP001302274"/>
    </source>
</evidence>
<evidence type="ECO:0000256" key="2">
    <source>
        <dbReference type="ARBA" id="ARBA00022723"/>
    </source>
</evidence>
<accession>A0ABU5VQA6</accession>
<keyword evidence="3 4" id="KW-0408">Iron</keyword>
<feature type="domain" description="Cytochrome c" evidence="5">
    <location>
        <begin position="78"/>
        <end position="157"/>
    </location>
</feature>
<dbReference type="PANTHER" id="PTHR33751:SF1">
    <property type="entry name" value="CBB3-TYPE CYTOCHROME C OXIDASE SUBUNIT FIXP"/>
    <property type="match status" value="1"/>
</dbReference>
<dbReference type="InterPro" id="IPR036909">
    <property type="entry name" value="Cyt_c-like_dom_sf"/>
</dbReference>